<proteinExistence type="predicted"/>
<protein>
    <submittedName>
        <fullName evidence="1">CMP-N-acetylneuraminic acid synthetase</fullName>
    </submittedName>
</protein>
<reference evidence="1 2" key="1">
    <citation type="submission" date="2020-08" db="EMBL/GenBank/DDBJ databases">
        <title>Genomic Encyclopedia of Type Strains, Phase IV (KMG-IV): sequencing the most valuable type-strain genomes for metagenomic binning, comparative biology and taxonomic classification.</title>
        <authorList>
            <person name="Goeker M."/>
        </authorList>
    </citation>
    <scope>NUCLEOTIDE SEQUENCE [LARGE SCALE GENOMIC DNA]</scope>
    <source>
        <strain evidence="1 2">DSM 103725</strain>
    </source>
</reference>
<dbReference type="RefSeq" id="WP_184677366.1">
    <property type="nucleotide sequence ID" value="NZ_JACHGY010000001.1"/>
</dbReference>
<name>A0A7X0H8L0_9BACT</name>
<dbReference type="Pfam" id="PF02348">
    <property type="entry name" value="CTP_transf_3"/>
    <property type="match status" value="1"/>
</dbReference>
<comment type="caution">
    <text evidence="1">The sequence shown here is derived from an EMBL/GenBank/DDBJ whole genome shotgun (WGS) entry which is preliminary data.</text>
</comment>
<dbReference type="GO" id="GO:0008781">
    <property type="term" value="F:N-acylneuraminate cytidylyltransferase activity"/>
    <property type="evidence" value="ECO:0007669"/>
    <property type="project" value="TreeGrafter"/>
</dbReference>
<dbReference type="InterPro" id="IPR029044">
    <property type="entry name" value="Nucleotide-diphossugar_trans"/>
</dbReference>
<sequence length="239" mass="26131">MNALAVILARAGSKGLPHKNQLPVAGKPCLAWTIEHALETPGLDRILLSTDSNEMSQIGRHLGVEVVTRPYEFAHDTATVDAAARHAVTSIIGNHEHIVILYGNVPVRPDDLTQRALDKLIETGCDSVQSVCPVGKHHPYWMKSLTGENDDVMEPYEPNSVYRRQDLPPLYQLDGGVIAVTRESLFKIDPANPHAFLGTDRRVVVTEPGEVIDIDEAKDLIVAEATLKLQAEERGRAAG</sequence>
<gene>
    <name evidence="1" type="ORF">HNQ40_001610</name>
</gene>
<accession>A0A7X0H8L0</accession>
<dbReference type="PANTHER" id="PTHR21485:SF3">
    <property type="entry name" value="N-ACYLNEURAMINATE CYTIDYLYLTRANSFERASE"/>
    <property type="match status" value="1"/>
</dbReference>
<evidence type="ECO:0000313" key="1">
    <source>
        <dbReference type="EMBL" id="MBB6429804.1"/>
    </source>
</evidence>
<dbReference type="PANTHER" id="PTHR21485">
    <property type="entry name" value="HAD SUPERFAMILY MEMBERS CMAS AND KDSC"/>
    <property type="match status" value="1"/>
</dbReference>
<dbReference type="CDD" id="cd02513">
    <property type="entry name" value="CMP-NeuAc_Synthase"/>
    <property type="match status" value="1"/>
</dbReference>
<keyword evidence="2" id="KW-1185">Reference proteome</keyword>
<evidence type="ECO:0000313" key="2">
    <source>
        <dbReference type="Proteomes" id="UP000541810"/>
    </source>
</evidence>
<dbReference type="Gene3D" id="3.90.550.10">
    <property type="entry name" value="Spore Coat Polysaccharide Biosynthesis Protein SpsA, Chain A"/>
    <property type="match status" value="1"/>
</dbReference>
<dbReference type="EMBL" id="JACHGY010000001">
    <property type="protein sequence ID" value="MBB6429804.1"/>
    <property type="molecule type" value="Genomic_DNA"/>
</dbReference>
<organism evidence="1 2">
    <name type="scientific">Algisphaera agarilytica</name>
    <dbReference type="NCBI Taxonomy" id="1385975"/>
    <lineage>
        <taxon>Bacteria</taxon>
        <taxon>Pseudomonadati</taxon>
        <taxon>Planctomycetota</taxon>
        <taxon>Phycisphaerae</taxon>
        <taxon>Phycisphaerales</taxon>
        <taxon>Phycisphaeraceae</taxon>
        <taxon>Algisphaera</taxon>
    </lineage>
</organism>
<dbReference type="AlphaFoldDB" id="A0A7X0H8L0"/>
<dbReference type="InterPro" id="IPR003329">
    <property type="entry name" value="Cytidylyl_trans"/>
</dbReference>
<dbReference type="InterPro" id="IPR050793">
    <property type="entry name" value="CMP-NeuNAc_synthase"/>
</dbReference>
<dbReference type="Proteomes" id="UP000541810">
    <property type="component" value="Unassembled WGS sequence"/>
</dbReference>
<dbReference type="SUPFAM" id="SSF53448">
    <property type="entry name" value="Nucleotide-diphospho-sugar transferases"/>
    <property type="match status" value="1"/>
</dbReference>